<dbReference type="Proteomes" id="UP000177625">
    <property type="component" value="Unassembled WGS sequence"/>
</dbReference>
<dbReference type="PANTHER" id="PTHR42678:SF34">
    <property type="entry name" value="OS04G0183300 PROTEIN"/>
    <property type="match status" value="1"/>
</dbReference>
<sequence>MSARMFFRDMCRPWTWTWASNCQPLKVLTATARDIQEELTARRITSFEAVDKYLDQISQHNGYLHAVIATCPSARQQAETLDRERQNGKIRGPLHGIPVLLKDNIATHPDFGMDTTAGSLALAGSRPRKNADVVEKLILAGAIILGKTQLSGIENHAWLSAVGGQAQSAYTFGDVDLSDTPLGHTSPSGSSTGSAVAISAGFSPVALGTDTGGSLMTPSTRAALYALRPTSGLCSRAGVVPLSAIFDTIADTNAAYAKLKHLAKSFKKVTLATPDAFIVNQTDSFYAIQTARFKATIEEYLQTLETSKVRTLDQLISFNQDDASHEMPAGYDNQDQLIAAAESKMFEFEHSYLLRHARRVSRDLGIDKTLRGYDVDVIIAPADSCFNLLVSAAGYPSATMPLSYLAFNGRPIGLAVFPTAHQERLLLQVLSAWEAISPQRRPPTLS</sequence>
<dbReference type="InterPro" id="IPR036928">
    <property type="entry name" value="AS_sf"/>
</dbReference>
<organism evidence="2 3">
    <name type="scientific">Rhynchosporium secalis</name>
    <name type="common">Barley scald fungus</name>
    <dbReference type="NCBI Taxonomy" id="38038"/>
    <lineage>
        <taxon>Eukaryota</taxon>
        <taxon>Fungi</taxon>
        <taxon>Dikarya</taxon>
        <taxon>Ascomycota</taxon>
        <taxon>Pezizomycotina</taxon>
        <taxon>Leotiomycetes</taxon>
        <taxon>Helotiales</taxon>
        <taxon>Ploettnerulaceae</taxon>
        <taxon>Rhynchosporium</taxon>
    </lineage>
</organism>
<dbReference type="GO" id="GO:0016740">
    <property type="term" value="F:transferase activity"/>
    <property type="evidence" value="ECO:0007669"/>
    <property type="project" value="UniProtKB-KW"/>
</dbReference>
<dbReference type="AlphaFoldDB" id="A0A1E1MQ25"/>
<name>A0A1E1MQ25_RHYSE</name>
<evidence type="ECO:0000313" key="2">
    <source>
        <dbReference type="EMBL" id="CZT51161.1"/>
    </source>
</evidence>
<dbReference type="Pfam" id="PF01425">
    <property type="entry name" value="Amidase"/>
    <property type="match status" value="1"/>
</dbReference>
<proteinExistence type="predicted"/>
<dbReference type="PANTHER" id="PTHR42678">
    <property type="entry name" value="AMIDASE"/>
    <property type="match status" value="1"/>
</dbReference>
<dbReference type="InterPro" id="IPR023631">
    <property type="entry name" value="Amidase_dom"/>
</dbReference>
<protein>
    <submittedName>
        <fullName evidence="2">Related to glu/asp-tRNA amidotransferase subunit A</fullName>
    </submittedName>
</protein>
<dbReference type="EMBL" id="FJVC01000478">
    <property type="protein sequence ID" value="CZT51161.1"/>
    <property type="molecule type" value="Genomic_DNA"/>
</dbReference>
<evidence type="ECO:0000259" key="1">
    <source>
        <dbReference type="Pfam" id="PF01425"/>
    </source>
</evidence>
<evidence type="ECO:0000313" key="3">
    <source>
        <dbReference type="Proteomes" id="UP000177625"/>
    </source>
</evidence>
<gene>
    <name evidence="2" type="ORF">RSE6_12266</name>
</gene>
<keyword evidence="2" id="KW-0808">Transferase</keyword>
<accession>A0A1E1MQ25</accession>
<keyword evidence="3" id="KW-1185">Reference proteome</keyword>
<dbReference type="Gene3D" id="3.90.1300.10">
    <property type="entry name" value="Amidase signature (AS) domain"/>
    <property type="match status" value="2"/>
</dbReference>
<dbReference type="SUPFAM" id="SSF75304">
    <property type="entry name" value="Amidase signature (AS) enzymes"/>
    <property type="match status" value="1"/>
</dbReference>
<feature type="domain" description="Amidase" evidence="1">
    <location>
        <begin position="48"/>
        <end position="249"/>
    </location>
</feature>
<reference evidence="3" key="1">
    <citation type="submission" date="2016-03" db="EMBL/GenBank/DDBJ databases">
        <authorList>
            <person name="Guldener U."/>
        </authorList>
    </citation>
    <scope>NUCLEOTIDE SEQUENCE [LARGE SCALE GENOMIC DNA]</scope>
</reference>